<name>A0A9K3DTK6_HELAN</name>
<dbReference type="Gramene" id="mRNA:HanXRQr2_Chr16g0761981">
    <property type="protein sequence ID" value="CDS:HanXRQr2_Chr16g0761981.1"/>
    <property type="gene ID" value="HanXRQr2_Chr16g0761981"/>
</dbReference>
<dbReference type="Proteomes" id="UP000215914">
    <property type="component" value="Unassembled WGS sequence"/>
</dbReference>
<comment type="caution">
    <text evidence="1">The sequence shown here is derived from an EMBL/GenBank/DDBJ whole genome shotgun (WGS) entry which is preliminary data.</text>
</comment>
<gene>
    <name evidence="1" type="ORF">HanXRQr2_Chr16g0761981</name>
</gene>
<proteinExistence type="predicted"/>
<keyword evidence="2" id="KW-1185">Reference proteome</keyword>
<protein>
    <submittedName>
        <fullName evidence="1">Uncharacterized protein</fullName>
    </submittedName>
</protein>
<dbReference type="AlphaFoldDB" id="A0A9K3DTK6"/>
<sequence length="60" mass="7185">MVLGCKFVHQSLFLAPRYLRICHHQPYHPPVYKGGHLNQHPMTQQQSLMTHKRRVYAMSW</sequence>
<reference evidence="1" key="2">
    <citation type="submission" date="2020-06" db="EMBL/GenBank/DDBJ databases">
        <title>Helianthus annuus Genome sequencing and assembly Release 2.</title>
        <authorList>
            <person name="Gouzy J."/>
            <person name="Langlade N."/>
            <person name="Munos S."/>
        </authorList>
    </citation>
    <scope>NUCLEOTIDE SEQUENCE</scope>
    <source>
        <tissue evidence="1">Leaves</tissue>
    </source>
</reference>
<reference evidence="1" key="1">
    <citation type="journal article" date="2017" name="Nature">
        <title>The sunflower genome provides insights into oil metabolism, flowering and Asterid evolution.</title>
        <authorList>
            <person name="Badouin H."/>
            <person name="Gouzy J."/>
            <person name="Grassa C.J."/>
            <person name="Murat F."/>
            <person name="Staton S.E."/>
            <person name="Cottret L."/>
            <person name="Lelandais-Briere C."/>
            <person name="Owens G.L."/>
            <person name="Carrere S."/>
            <person name="Mayjonade B."/>
            <person name="Legrand L."/>
            <person name="Gill N."/>
            <person name="Kane N.C."/>
            <person name="Bowers J.E."/>
            <person name="Hubner S."/>
            <person name="Bellec A."/>
            <person name="Berard A."/>
            <person name="Berges H."/>
            <person name="Blanchet N."/>
            <person name="Boniface M.C."/>
            <person name="Brunel D."/>
            <person name="Catrice O."/>
            <person name="Chaidir N."/>
            <person name="Claudel C."/>
            <person name="Donnadieu C."/>
            <person name="Faraut T."/>
            <person name="Fievet G."/>
            <person name="Helmstetter N."/>
            <person name="King M."/>
            <person name="Knapp S.J."/>
            <person name="Lai Z."/>
            <person name="Le Paslier M.C."/>
            <person name="Lippi Y."/>
            <person name="Lorenzon L."/>
            <person name="Mandel J.R."/>
            <person name="Marage G."/>
            <person name="Marchand G."/>
            <person name="Marquand E."/>
            <person name="Bret-Mestries E."/>
            <person name="Morien E."/>
            <person name="Nambeesan S."/>
            <person name="Nguyen T."/>
            <person name="Pegot-Espagnet P."/>
            <person name="Pouilly N."/>
            <person name="Raftis F."/>
            <person name="Sallet E."/>
            <person name="Schiex T."/>
            <person name="Thomas J."/>
            <person name="Vandecasteele C."/>
            <person name="Vares D."/>
            <person name="Vear F."/>
            <person name="Vautrin S."/>
            <person name="Crespi M."/>
            <person name="Mangin B."/>
            <person name="Burke J.M."/>
            <person name="Salse J."/>
            <person name="Munos S."/>
            <person name="Vincourt P."/>
            <person name="Rieseberg L.H."/>
            <person name="Langlade N.B."/>
        </authorList>
    </citation>
    <scope>NUCLEOTIDE SEQUENCE</scope>
    <source>
        <tissue evidence="1">Leaves</tissue>
    </source>
</reference>
<accession>A0A9K3DTK6</accession>
<evidence type="ECO:0000313" key="1">
    <source>
        <dbReference type="EMBL" id="KAF5761174.1"/>
    </source>
</evidence>
<organism evidence="1 2">
    <name type="scientific">Helianthus annuus</name>
    <name type="common">Common sunflower</name>
    <dbReference type="NCBI Taxonomy" id="4232"/>
    <lineage>
        <taxon>Eukaryota</taxon>
        <taxon>Viridiplantae</taxon>
        <taxon>Streptophyta</taxon>
        <taxon>Embryophyta</taxon>
        <taxon>Tracheophyta</taxon>
        <taxon>Spermatophyta</taxon>
        <taxon>Magnoliopsida</taxon>
        <taxon>eudicotyledons</taxon>
        <taxon>Gunneridae</taxon>
        <taxon>Pentapetalae</taxon>
        <taxon>asterids</taxon>
        <taxon>campanulids</taxon>
        <taxon>Asterales</taxon>
        <taxon>Asteraceae</taxon>
        <taxon>Asteroideae</taxon>
        <taxon>Heliantheae alliance</taxon>
        <taxon>Heliantheae</taxon>
        <taxon>Helianthus</taxon>
    </lineage>
</organism>
<dbReference type="EMBL" id="MNCJ02000331">
    <property type="protein sequence ID" value="KAF5761174.1"/>
    <property type="molecule type" value="Genomic_DNA"/>
</dbReference>
<evidence type="ECO:0000313" key="2">
    <source>
        <dbReference type="Proteomes" id="UP000215914"/>
    </source>
</evidence>